<feature type="compositionally biased region" description="Basic and acidic residues" evidence="1">
    <location>
        <begin position="33"/>
        <end position="58"/>
    </location>
</feature>
<evidence type="ECO:0000256" key="1">
    <source>
        <dbReference type="SAM" id="MobiDB-lite"/>
    </source>
</evidence>
<feature type="non-terminal residue" evidence="2">
    <location>
        <position position="166"/>
    </location>
</feature>
<organism evidence="2">
    <name type="scientific">uncultured Thermomicrobiales bacterium</name>
    <dbReference type="NCBI Taxonomy" id="1645740"/>
    <lineage>
        <taxon>Bacteria</taxon>
        <taxon>Pseudomonadati</taxon>
        <taxon>Thermomicrobiota</taxon>
        <taxon>Thermomicrobia</taxon>
        <taxon>Thermomicrobiales</taxon>
        <taxon>environmental samples</taxon>
    </lineage>
</organism>
<dbReference type="EMBL" id="CADCWF010000006">
    <property type="protein sequence ID" value="CAA9534228.1"/>
    <property type="molecule type" value="Genomic_DNA"/>
</dbReference>
<feature type="non-terminal residue" evidence="2">
    <location>
        <position position="1"/>
    </location>
</feature>
<reference evidence="2" key="1">
    <citation type="submission" date="2020-02" db="EMBL/GenBank/DDBJ databases">
        <authorList>
            <person name="Meier V. D."/>
        </authorList>
    </citation>
    <scope>NUCLEOTIDE SEQUENCE</scope>
    <source>
        <strain evidence="2">AVDCRST_MAG59</strain>
    </source>
</reference>
<feature type="compositionally biased region" description="Gly residues" evidence="1">
    <location>
        <begin position="154"/>
        <end position="166"/>
    </location>
</feature>
<feature type="compositionally biased region" description="Basic and acidic residues" evidence="1">
    <location>
        <begin position="132"/>
        <end position="153"/>
    </location>
</feature>
<sequence length="166" mass="17891">ATERDHRGSEPTDQSGTVGPRRDPLGLRRQGRHTPECPDHLYLERLADRHVHFEERSEAPGPADEPGGCPDDRHRSAPTQDLARPGSGRAGLRRWHPGRVSPGDQHLRDDARATGRVGGGGAFALPRRHGPDRRDPDLGEADRLRDDAAERGRGAGPAAGGASGRL</sequence>
<feature type="region of interest" description="Disordered" evidence="1">
    <location>
        <begin position="1"/>
        <end position="166"/>
    </location>
</feature>
<protein>
    <submittedName>
        <fullName evidence="2">Uncharacterized protein</fullName>
    </submittedName>
</protein>
<gene>
    <name evidence="2" type="ORF">AVDCRST_MAG59-123</name>
</gene>
<proteinExistence type="predicted"/>
<evidence type="ECO:0000313" key="2">
    <source>
        <dbReference type="EMBL" id="CAA9534228.1"/>
    </source>
</evidence>
<dbReference type="AlphaFoldDB" id="A0A6J4TWA9"/>
<feature type="compositionally biased region" description="Basic and acidic residues" evidence="1">
    <location>
        <begin position="1"/>
        <end position="10"/>
    </location>
</feature>
<name>A0A6J4TWA9_9BACT</name>
<accession>A0A6J4TWA9</accession>